<dbReference type="InterPro" id="IPR001466">
    <property type="entry name" value="Beta-lactam-related"/>
</dbReference>
<feature type="region of interest" description="Disordered" evidence="1">
    <location>
        <begin position="240"/>
        <end position="262"/>
    </location>
</feature>
<dbReference type="RefSeq" id="WP_150511151.1">
    <property type="nucleotide sequence ID" value="NZ_BMSQ01000019.1"/>
</dbReference>
<keyword evidence="4" id="KW-0121">Carboxypeptidase</keyword>
<dbReference type="Pfam" id="PF00144">
    <property type="entry name" value="Beta-lactamase"/>
    <property type="match status" value="1"/>
</dbReference>
<evidence type="ECO:0000313" key="4">
    <source>
        <dbReference type="EMBL" id="MBB5109101.1"/>
    </source>
</evidence>
<protein>
    <submittedName>
        <fullName evidence="5">Class A beta-lactamase-related serine hydrolase</fullName>
    </submittedName>
    <submittedName>
        <fullName evidence="4">D-alanyl-D-alanine carboxypeptidase</fullName>
        <ecNumber evidence="4">3.4.16.4</ecNumber>
    </submittedName>
</protein>
<reference evidence="4 7" key="2">
    <citation type="submission" date="2020-08" db="EMBL/GenBank/DDBJ databases">
        <title>Genomic Encyclopedia of Type Strains, Phase III (KMG-III): the genomes of soil and plant-associated and newly described type strains.</title>
        <authorList>
            <person name="Whitman W."/>
        </authorList>
    </citation>
    <scope>NUCLEOTIDE SEQUENCE [LARGE SCALE GENOMIC DNA]</scope>
    <source>
        <strain evidence="4 7">CECT 3146</strain>
    </source>
</reference>
<dbReference type="Proteomes" id="UP000326505">
    <property type="component" value="Chromosome"/>
</dbReference>
<name>A0A5P2X4U8_STRST</name>
<dbReference type="EMBL" id="JACHJD010000023">
    <property type="protein sequence ID" value="MBB5109101.1"/>
    <property type="molecule type" value="Genomic_DNA"/>
</dbReference>
<evidence type="ECO:0000313" key="5">
    <source>
        <dbReference type="EMBL" id="QEV60043.1"/>
    </source>
</evidence>
<evidence type="ECO:0000256" key="1">
    <source>
        <dbReference type="SAM" id="MobiDB-lite"/>
    </source>
</evidence>
<dbReference type="PANTHER" id="PTHR46825">
    <property type="entry name" value="D-ALANYL-D-ALANINE-CARBOXYPEPTIDASE/ENDOPEPTIDASE AMPH"/>
    <property type="match status" value="1"/>
</dbReference>
<dbReference type="EMBL" id="CP023690">
    <property type="protein sequence ID" value="QEV60043.1"/>
    <property type="molecule type" value="Genomic_DNA"/>
</dbReference>
<evidence type="ECO:0000313" key="6">
    <source>
        <dbReference type="Proteomes" id="UP000326505"/>
    </source>
</evidence>
<dbReference type="OrthoDB" id="5177574at2"/>
<dbReference type="PANTHER" id="PTHR46825:SF7">
    <property type="entry name" value="D-ALANYL-D-ALANINE CARBOXYPEPTIDASE"/>
    <property type="match status" value="1"/>
</dbReference>
<organism evidence="5 6">
    <name type="scientific">Streptomyces spectabilis</name>
    <dbReference type="NCBI Taxonomy" id="68270"/>
    <lineage>
        <taxon>Bacteria</taxon>
        <taxon>Bacillati</taxon>
        <taxon>Actinomycetota</taxon>
        <taxon>Actinomycetes</taxon>
        <taxon>Kitasatosporales</taxon>
        <taxon>Streptomycetaceae</taxon>
        <taxon>Streptomyces</taxon>
    </lineage>
</organism>
<dbReference type="KEGG" id="sspb:CP982_15950"/>
<feature type="signal peptide" evidence="2">
    <location>
        <begin position="1"/>
        <end position="34"/>
    </location>
</feature>
<dbReference type="EC" id="3.4.16.4" evidence="4"/>
<dbReference type="Gene3D" id="3.40.710.10">
    <property type="entry name" value="DD-peptidase/beta-lactamase superfamily"/>
    <property type="match status" value="1"/>
</dbReference>
<evidence type="ECO:0000259" key="3">
    <source>
        <dbReference type="Pfam" id="PF00144"/>
    </source>
</evidence>
<keyword evidence="5" id="KW-0378">Hydrolase</keyword>
<dbReference type="AlphaFoldDB" id="A0A5P2X4U8"/>
<sequence length="394" mass="41869">MAVPTRLTPVRTGFVGAVVAAAAVAGALTGPAAAAPRTDRDHHRTRAAIEAAVRAGVPGVTAHAHDRRGPWSAAAGVGDLRAGTPRGEHDRFRAASITKTFVATVVLQLEAEGRLDLDDKVGTWLPGVIEGNGHDGDEISVRQLLNHTSGIYDYSADPDFDRRLATPEFYAHRYRTWEPDELVAIAMRHEPDAAPGRDWNYSNTNYVVAGMIVEKVTGRPYGDEIRDRIINPLRLRATSVPGTTPTLPRPASRAYSKLSGSKLSGDATGKTYDVTELNPTMAGAAGEMISDAADLNRFYAALLRGALLPAQQLAAMKKTVLAKGEEGAGGRYGLGLLRLELPCGTVVWGHGGGIHGSLSLALTTADGRHALALNYNGDWSRGQDRILNAEFCGA</sequence>
<feature type="chain" id="PRO_5044623096" evidence="2">
    <location>
        <begin position="35"/>
        <end position="394"/>
    </location>
</feature>
<evidence type="ECO:0000256" key="2">
    <source>
        <dbReference type="SAM" id="SignalP"/>
    </source>
</evidence>
<keyword evidence="7" id="KW-1185">Reference proteome</keyword>
<evidence type="ECO:0000313" key="7">
    <source>
        <dbReference type="Proteomes" id="UP000549009"/>
    </source>
</evidence>
<feature type="domain" description="Beta-lactamase-related" evidence="3">
    <location>
        <begin position="48"/>
        <end position="361"/>
    </location>
</feature>
<keyword evidence="4" id="KW-0645">Protease</keyword>
<proteinExistence type="predicted"/>
<accession>A0A5P2X4U8</accession>
<dbReference type="SUPFAM" id="SSF56601">
    <property type="entry name" value="beta-lactamase/transpeptidase-like"/>
    <property type="match status" value="1"/>
</dbReference>
<dbReference type="GO" id="GO:0009002">
    <property type="term" value="F:serine-type D-Ala-D-Ala carboxypeptidase activity"/>
    <property type="evidence" value="ECO:0007669"/>
    <property type="project" value="UniProtKB-EC"/>
</dbReference>
<dbReference type="InterPro" id="IPR050491">
    <property type="entry name" value="AmpC-like"/>
</dbReference>
<dbReference type="InterPro" id="IPR012338">
    <property type="entry name" value="Beta-lactam/transpept-like"/>
</dbReference>
<dbReference type="Proteomes" id="UP000549009">
    <property type="component" value="Unassembled WGS sequence"/>
</dbReference>
<reference evidence="5 6" key="1">
    <citation type="submission" date="2017-09" db="EMBL/GenBank/DDBJ databases">
        <authorList>
            <person name="Lee N."/>
            <person name="Cho B.-K."/>
        </authorList>
    </citation>
    <scope>NUCLEOTIDE SEQUENCE [LARGE SCALE GENOMIC DNA]</scope>
    <source>
        <strain evidence="5 6">ATCC 27465</strain>
    </source>
</reference>
<keyword evidence="2" id="KW-0732">Signal</keyword>
<gene>
    <name evidence="5" type="ORF">CP982_15950</name>
    <name evidence="4" type="ORF">FHS40_008227</name>
</gene>